<proteinExistence type="predicted"/>
<gene>
    <name evidence="1" type="ORF">Plec18167_001608</name>
</gene>
<dbReference type="Proteomes" id="UP001583193">
    <property type="component" value="Unassembled WGS sequence"/>
</dbReference>
<name>A0ABR3YAF7_9EURO</name>
<accession>A0ABR3YAF7</accession>
<evidence type="ECO:0000313" key="1">
    <source>
        <dbReference type="EMBL" id="KAL1884951.1"/>
    </source>
</evidence>
<organism evidence="1 2">
    <name type="scientific">Paecilomyces lecythidis</name>
    <dbReference type="NCBI Taxonomy" id="3004212"/>
    <lineage>
        <taxon>Eukaryota</taxon>
        <taxon>Fungi</taxon>
        <taxon>Dikarya</taxon>
        <taxon>Ascomycota</taxon>
        <taxon>Pezizomycotina</taxon>
        <taxon>Eurotiomycetes</taxon>
        <taxon>Eurotiomycetidae</taxon>
        <taxon>Eurotiales</taxon>
        <taxon>Thermoascaceae</taxon>
        <taxon>Paecilomyces</taxon>
    </lineage>
</organism>
<reference evidence="1 2" key="1">
    <citation type="journal article" date="2024" name="IMA Fungus">
        <title>IMA Genome - F19 : A genome assembly and annotation guide to empower mycologists, including annotated draft genome sequences of Ceratocystis pirilliformis, Diaporthe australafricana, Fusarium ophioides, Paecilomyces lecythidis, and Sporothrix stenoceras.</title>
        <authorList>
            <person name="Aylward J."/>
            <person name="Wilson A.M."/>
            <person name="Visagie C.M."/>
            <person name="Spraker J."/>
            <person name="Barnes I."/>
            <person name="Buitendag C."/>
            <person name="Ceriani C."/>
            <person name="Del Mar Angel L."/>
            <person name="du Plessis D."/>
            <person name="Fuchs T."/>
            <person name="Gasser K."/>
            <person name="Kramer D."/>
            <person name="Li W."/>
            <person name="Munsamy K."/>
            <person name="Piso A."/>
            <person name="Price J.L."/>
            <person name="Sonnekus B."/>
            <person name="Thomas C."/>
            <person name="van der Nest A."/>
            <person name="van Dijk A."/>
            <person name="van Heerden A."/>
            <person name="van Vuuren N."/>
            <person name="Yilmaz N."/>
            <person name="Duong T.A."/>
            <person name="van der Merwe N.A."/>
            <person name="Wingfield M.J."/>
            <person name="Wingfield B.D."/>
        </authorList>
    </citation>
    <scope>NUCLEOTIDE SEQUENCE [LARGE SCALE GENOMIC DNA]</scope>
    <source>
        <strain evidence="1 2">CMW 18167</strain>
    </source>
</reference>
<sequence>MSLTSAYFAEPAFPTLASSLLGDSFRETTKRTSRETVHDDALSRHDGQSSQEWSLKHDIEIGLRSDKDSIFRCGTITGFSRLREGNADEDKARVGELPRYLLSAHLRRTIPSHPSEPRAFIIHSPTSSTFSPEALLGSLLSSRDEPHLSHDEAIELLDSVQTLSVLDFATAIQAISYVSDALNQIQQQRNQLRQNQGQESSSESCNGPILVIIEGIDTLAEGLIRTSSPLRGTALLVPVLRTLTHLSRTYASFLSIMLVNTRVLGSIYTNRNSNASSAPPGQEQQVNADGDRNEGLHSVFLHRATSTALLPTILSRSIDQGIDTHLLLSKVNGRNVVEVIKDRVGRGLGRWCVCD</sequence>
<protein>
    <submittedName>
        <fullName evidence="1">Uncharacterized protein</fullName>
    </submittedName>
</protein>
<evidence type="ECO:0000313" key="2">
    <source>
        <dbReference type="Proteomes" id="UP001583193"/>
    </source>
</evidence>
<keyword evidence="2" id="KW-1185">Reference proteome</keyword>
<comment type="caution">
    <text evidence="1">The sequence shown here is derived from an EMBL/GenBank/DDBJ whole genome shotgun (WGS) entry which is preliminary data.</text>
</comment>
<dbReference type="EMBL" id="JAVDPF010000003">
    <property type="protein sequence ID" value="KAL1884951.1"/>
    <property type="molecule type" value="Genomic_DNA"/>
</dbReference>